<dbReference type="Pfam" id="PF00216">
    <property type="entry name" value="Bac_DNA_binding"/>
    <property type="match status" value="1"/>
</dbReference>
<dbReference type="AlphaFoldDB" id="A0A3N5AZE5"/>
<accession>A0A3N5AZE5</accession>
<dbReference type="SUPFAM" id="SSF47729">
    <property type="entry name" value="IHF-like DNA-binding proteins"/>
    <property type="match status" value="1"/>
</dbReference>
<reference evidence="1 2" key="1">
    <citation type="submission" date="2018-11" db="EMBL/GenBank/DDBJ databases">
        <title>Genomic Encyclopedia of Type Strains, Phase IV (KMG-IV): sequencing the most valuable type-strain genomes for metagenomic binning, comparative biology and taxonomic classification.</title>
        <authorList>
            <person name="Goeker M."/>
        </authorList>
    </citation>
    <scope>NUCLEOTIDE SEQUENCE [LARGE SCALE GENOMIC DNA]</scope>
    <source>
        <strain evidence="1 2">DSM 102936</strain>
    </source>
</reference>
<proteinExistence type="predicted"/>
<comment type="caution">
    <text evidence="1">The sequence shown here is derived from an EMBL/GenBank/DDBJ whole genome shotgun (WGS) entry which is preliminary data.</text>
</comment>
<gene>
    <name evidence="1" type="ORF">EDD75_2213</name>
</gene>
<dbReference type="EMBL" id="RKRE01000004">
    <property type="protein sequence ID" value="RPF41992.1"/>
    <property type="molecule type" value="Genomic_DNA"/>
</dbReference>
<keyword evidence="1" id="KW-0238">DNA-binding</keyword>
<dbReference type="GO" id="GO:0030527">
    <property type="term" value="F:structural constituent of chromatin"/>
    <property type="evidence" value="ECO:0007669"/>
    <property type="project" value="InterPro"/>
</dbReference>
<dbReference type="Proteomes" id="UP000282654">
    <property type="component" value="Unassembled WGS sequence"/>
</dbReference>
<dbReference type="InterPro" id="IPR010992">
    <property type="entry name" value="IHF-like_DNA-bd_dom_sf"/>
</dbReference>
<dbReference type="Gene3D" id="4.10.520.10">
    <property type="entry name" value="IHF-like DNA-binding proteins"/>
    <property type="match status" value="1"/>
</dbReference>
<evidence type="ECO:0000313" key="1">
    <source>
        <dbReference type="EMBL" id="RPF41992.1"/>
    </source>
</evidence>
<evidence type="ECO:0000313" key="2">
    <source>
        <dbReference type="Proteomes" id="UP000282654"/>
    </source>
</evidence>
<dbReference type="OrthoDB" id="1727191at2"/>
<sequence length="94" mass="10851">MNTQEVIKDLSKRMDAYKKDVRELILEHFRACLLDAARRGEKVRLAGIGTFHPRRSRRGREPRDGTRKLTVKFKPAVGFLRELNESKGDDGGER</sequence>
<keyword evidence="2" id="KW-1185">Reference proteome</keyword>
<protein>
    <submittedName>
        <fullName evidence="1">Nucleoid DNA-binding protein</fullName>
    </submittedName>
</protein>
<dbReference type="GO" id="GO:0003677">
    <property type="term" value="F:DNA binding"/>
    <property type="evidence" value="ECO:0007669"/>
    <property type="project" value="UniProtKB-KW"/>
</dbReference>
<organism evidence="1 2">
    <name type="scientific">Thermodesulfitimonas autotrophica</name>
    <dbReference type="NCBI Taxonomy" id="1894989"/>
    <lineage>
        <taxon>Bacteria</taxon>
        <taxon>Bacillati</taxon>
        <taxon>Bacillota</taxon>
        <taxon>Clostridia</taxon>
        <taxon>Thermoanaerobacterales</taxon>
        <taxon>Thermoanaerobacteraceae</taxon>
        <taxon>Thermodesulfitimonas</taxon>
    </lineage>
</organism>
<name>A0A3N5AZE5_9THEO</name>
<dbReference type="InterPro" id="IPR000119">
    <property type="entry name" value="Hist_DNA-bd"/>
</dbReference>
<dbReference type="RefSeq" id="WP_123932057.1">
    <property type="nucleotide sequence ID" value="NZ_RKRE01000004.1"/>
</dbReference>